<name>A0ABX1XY28_9BACL</name>
<keyword evidence="2" id="KW-0503">Monooxygenase</keyword>
<dbReference type="Proteomes" id="UP000616779">
    <property type="component" value="Unassembled WGS sequence"/>
</dbReference>
<evidence type="ECO:0000313" key="2">
    <source>
        <dbReference type="EMBL" id="NOU73447.1"/>
    </source>
</evidence>
<dbReference type="Pfam" id="PF13738">
    <property type="entry name" value="Pyr_redox_3"/>
    <property type="match status" value="1"/>
</dbReference>
<dbReference type="SUPFAM" id="SSF51905">
    <property type="entry name" value="FAD/NAD(P)-binding domain"/>
    <property type="match status" value="1"/>
</dbReference>
<proteinExistence type="predicted"/>
<dbReference type="Gene3D" id="3.50.50.60">
    <property type="entry name" value="FAD/NAD(P)-binding domain"/>
    <property type="match status" value="1"/>
</dbReference>
<dbReference type="PRINTS" id="PR00368">
    <property type="entry name" value="FADPNR"/>
</dbReference>
<accession>A0ABX1XY28</accession>
<comment type="caution">
    <text evidence="2">The sequence shown here is derived from an EMBL/GenBank/DDBJ whole genome shotgun (WGS) entry which is preliminary data.</text>
</comment>
<dbReference type="GO" id="GO:0004497">
    <property type="term" value="F:monooxygenase activity"/>
    <property type="evidence" value="ECO:0007669"/>
    <property type="project" value="UniProtKB-KW"/>
</dbReference>
<dbReference type="PRINTS" id="PR00411">
    <property type="entry name" value="PNDRDTASEI"/>
</dbReference>
<dbReference type="InterPro" id="IPR036188">
    <property type="entry name" value="FAD/NAD-bd_sf"/>
</dbReference>
<dbReference type="PANTHER" id="PTHR43539">
    <property type="entry name" value="FLAVIN-BINDING MONOOXYGENASE-LIKE PROTEIN (AFU_ORTHOLOGUE AFUA_4G09220)"/>
    <property type="match status" value="1"/>
</dbReference>
<protein>
    <submittedName>
        <fullName evidence="2">SidA/IucD/PvdA family monooxygenase</fullName>
    </submittedName>
</protein>
<dbReference type="RefSeq" id="WP_171644856.1">
    <property type="nucleotide sequence ID" value="NZ_WHOA01000125.1"/>
</dbReference>
<evidence type="ECO:0000256" key="1">
    <source>
        <dbReference type="ARBA" id="ARBA00023002"/>
    </source>
</evidence>
<organism evidence="2 3">
    <name type="scientific">Paenibacillus phytorum</name>
    <dbReference type="NCBI Taxonomy" id="2654977"/>
    <lineage>
        <taxon>Bacteria</taxon>
        <taxon>Bacillati</taxon>
        <taxon>Bacillota</taxon>
        <taxon>Bacilli</taxon>
        <taxon>Bacillales</taxon>
        <taxon>Paenibacillaceae</taxon>
        <taxon>Paenibacillus</taxon>
    </lineage>
</organism>
<dbReference type="EMBL" id="WHOA01000125">
    <property type="protein sequence ID" value="NOU73447.1"/>
    <property type="molecule type" value="Genomic_DNA"/>
</dbReference>
<keyword evidence="1" id="KW-0560">Oxidoreductase</keyword>
<reference evidence="2 3" key="1">
    <citation type="submission" date="2019-10" db="EMBL/GenBank/DDBJ databases">
        <title>Description of Paenibacillus terrestris sp. nov.</title>
        <authorList>
            <person name="Carlier A."/>
            <person name="Qi S."/>
        </authorList>
    </citation>
    <scope>NUCLEOTIDE SEQUENCE [LARGE SCALE GENOMIC DNA]</scope>
    <source>
        <strain evidence="2 3">LMG 31458</strain>
    </source>
</reference>
<keyword evidence="3" id="KW-1185">Reference proteome</keyword>
<dbReference type="InterPro" id="IPR050982">
    <property type="entry name" value="Auxin_biosynth/cation_transpt"/>
</dbReference>
<dbReference type="PANTHER" id="PTHR43539:SF78">
    <property type="entry name" value="FLAVIN-CONTAINING MONOOXYGENASE"/>
    <property type="match status" value="1"/>
</dbReference>
<evidence type="ECO:0000313" key="3">
    <source>
        <dbReference type="Proteomes" id="UP000616779"/>
    </source>
</evidence>
<sequence>MYDLIIIGAGPYGISLAAHAIANNLSYRILGYPMDFWKNQMPQNMFIRTPHDFCSFSDAQDELTIHRFAKETGVELVTPLPRPIFVDYAMWFAKEAGVEFTPELVTTLSKDGEDYLIETETGQSFQAKNVIIATGVEHYKYMPDLFQSLPAHLVSHTSGYTSFQAFADKNVAVVGSGQSAWEAAALLHIAGSNVELLYRRESANYAGSSADEIQLRNLGDVFYQLPQDEKQEEWGQSPGSVAHFLRPYVEGKVPETSGITIVGAEQTSDDKIKLILSDGTLRVVDHVISASGFRINLERVPFFPQELLTSIVRENDFSQFPKLDESFESSIPGLYFAGPLSSHSHGPTFRFILGLKKASQTIISNITVKYGLVNACC</sequence>
<gene>
    <name evidence="2" type="ORF">GC098_18810</name>
</gene>